<dbReference type="Proteomes" id="UP000092445">
    <property type="component" value="Unassembled WGS sequence"/>
</dbReference>
<protein>
    <submittedName>
        <fullName evidence="1">Uncharacterized protein</fullName>
    </submittedName>
</protein>
<evidence type="ECO:0000313" key="1">
    <source>
        <dbReference type="EnsemblMetazoa" id="GPAI043890-PA"/>
    </source>
</evidence>
<name>A0A1B0AFA1_GLOPL</name>
<dbReference type="EnsemblMetazoa" id="GPAI043890-RA">
    <property type="protein sequence ID" value="GPAI043890-PA"/>
    <property type="gene ID" value="GPAI043890"/>
</dbReference>
<evidence type="ECO:0000313" key="2">
    <source>
        <dbReference type="Proteomes" id="UP000092445"/>
    </source>
</evidence>
<dbReference type="VEuPathDB" id="VectorBase:GPAI043890"/>
<proteinExistence type="predicted"/>
<reference evidence="2" key="1">
    <citation type="submission" date="2014-03" db="EMBL/GenBank/DDBJ databases">
        <authorList>
            <person name="Aksoy S."/>
            <person name="Warren W."/>
            <person name="Wilson R.K."/>
        </authorList>
    </citation>
    <scope>NUCLEOTIDE SEQUENCE [LARGE SCALE GENOMIC DNA]</scope>
    <source>
        <strain evidence="2">IAEA</strain>
    </source>
</reference>
<keyword evidence="2" id="KW-1185">Reference proteome</keyword>
<accession>A0A1B0AFA1</accession>
<organism evidence="1 2">
    <name type="scientific">Glossina pallidipes</name>
    <name type="common">Tsetse fly</name>
    <dbReference type="NCBI Taxonomy" id="7398"/>
    <lineage>
        <taxon>Eukaryota</taxon>
        <taxon>Metazoa</taxon>
        <taxon>Ecdysozoa</taxon>
        <taxon>Arthropoda</taxon>
        <taxon>Hexapoda</taxon>
        <taxon>Insecta</taxon>
        <taxon>Pterygota</taxon>
        <taxon>Neoptera</taxon>
        <taxon>Endopterygota</taxon>
        <taxon>Diptera</taxon>
        <taxon>Brachycera</taxon>
        <taxon>Muscomorpha</taxon>
        <taxon>Hippoboscoidea</taxon>
        <taxon>Glossinidae</taxon>
        <taxon>Glossina</taxon>
    </lineage>
</organism>
<sequence>MNLGLAQKITIIFYRLQRPTPLQEISEQVNNGVNSVVVCFSCGCFSFLPNVRAGILCGFVSIFIKSIFPPIIMPDTRTVFCYSVIAIENISQFFSYIAKIEQNALAVKAEVVLHQNSRLHS</sequence>
<dbReference type="AlphaFoldDB" id="A0A1B0AFA1"/>
<reference evidence="1" key="2">
    <citation type="submission" date="2020-05" db="UniProtKB">
        <authorList>
            <consortium name="EnsemblMetazoa"/>
        </authorList>
    </citation>
    <scope>IDENTIFICATION</scope>
    <source>
        <strain evidence="1">IAEA</strain>
    </source>
</reference>